<evidence type="ECO:0000256" key="2">
    <source>
        <dbReference type="ARBA" id="ARBA00022692"/>
    </source>
</evidence>
<dbReference type="WBParaSite" id="PSAMB.scaffold3393size18464.g21346.t1">
    <property type="protein sequence ID" value="PSAMB.scaffold3393size18464.g21346.t1"/>
    <property type="gene ID" value="PSAMB.scaffold3393size18464.g21346"/>
</dbReference>
<feature type="transmembrane region" description="Helical" evidence="6">
    <location>
        <begin position="151"/>
        <end position="175"/>
    </location>
</feature>
<dbReference type="InterPro" id="IPR054291">
    <property type="entry name" value="DUF7027"/>
</dbReference>
<feature type="domain" description="DUF7027" evidence="7">
    <location>
        <begin position="35"/>
        <end position="123"/>
    </location>
</feature>
<evidence type="ECO:0000256" key="5">
    <source>
        <dbReference type="SAM" id="MobiDB-lite"/>
    </source>
</evidence>
<organism evidence="8 9">
    <name type="scientific">Plectus sambesii</name>
    <dbReference type="NCBI Taxonomy" id="2011161"/>
    <lineage>
        <taxon>Eukaryota</taxon>
        <taxon>Metazoa</taxon>
        <taxon>Ecdysozoa</taxon>
        <taxon>Nematoda</taxon>
        <taxon>Chromadorea</taxon>
        <taxon>Plectida</taxon>
        <taxon>Plectina</taxon>
        <taxon>Plectoidea</taxon>
        <taxon>Plectidae</taxon>
        <taxon>Plectus</taxon>
    </lineage>
</organism>
<dbReference type="Pfam" id="PF22954">
    <property type="entry name" value="DUF7027"/>
    <property type="match status" value="1"/>
</dbReference>
<reference evidence="9" key="1">
    <citation type="submission" date="2022-11" db="UniProtKB">
        <authorList>
            <consortium name="WormBaseParasite"/>
        </authorList>
    </citation>
    <scope>IDENTIFICATION</scope>
</reference>
<evidence type="ECO:0000259" key="7">
    <source>
        <dbReference type="Pfam" id="PF22954"/>
    </source>
</evidence>
<evidence type="ECO:0000313" key="8">
    <source>
        <dbReference type="Proteomes" id="UP000887566"/>
    </source>
</evidence>
<feature type="compositionally biased region" description="Polar residues" evidence="5">
    <location>
        <begin position="224"/>
        <end position="239"/>
    </location>
</feature>
<feature type="transmembrane region" description="Helical" evidence="6">
    <location>
        <begin position="38"/>
        <end position="60"/>
    </location>
</feature>
<dbReference type="Proteomes" id="UP000887566">
    <property type="component" value="Unplaced"/>
</dbReference>
<feature type="region of interest" description="Disordered" evidence="5">
    <location>
        <begin position="223"/>
        <end position="274"/>
    </location>
</feature>
<dbReference type="PANTHER" id="PTHR12479:SF10">
    <property type="entry name" value="LYSOSOMAL-ASSOCIATED TRANSMEMBRANE PROTEIN"/>
    <property type="match status" value="1"/>
</dbReference>
<keyword evidence="4 6" id="KW-0472">Membrane</keyword>
<evidence type="ECO:0000313" key="9">
    <source>
        <dbReference type="WBParaSite" id="PSAMB.scaffold3393size18464.g21346.t1"/>
    </source>
</evidence>
<evidence type="ECO:0000256" key="3">
    <source>
        <dbReference type="ARBA" id="ARBA00022989"/>
    </source>
</evidence>
<evidence type="ECO:0000256" key="4">
    <source>
        <dbReference type="ARBA" id="ARBA00023136"/>
    </source>
</evidence>
<name>A0A914W7L5_9BILA</name>
<dbReference type="InterPro" id="IPR051115">
    <property type="entry name" value="LAPTM_transporter"/>
</dbReference>
<keyword evidence="8" id="KW-1185">Reference proteome</keyword>
<dbReference type="AlphaFoldDB" id="A0A914W7L5"/>
<sequence length="274" mass="29866">MWRSQIQIVPQGEPTGFNYNSSHYRCCCRCCHVKTGTLIIAMLEAMCALYQLINSIYFISITEEKWRGIVGIVAVVISVVIIALLLFGWMKENAWLLLPHLALQVIAILVTVALICYVYIASDDKVQSTFNVSYDNDGNGKGTGSVASIKAVITLGLVIALGYELFAFTVIFGCYRYFRDKAAFVAGAQSAIDSPQQLPIQPPPQYGFPPDQMMHIMPYPPPAGSTTVASPNGHVQTMHVSPLHSGSLPPPYSPSTAPTVPSSQQHDPTTSIDK</sequence>
<proteinExistence type="predicted"/>
<comment type="subcellular location">
    <subcellularLocation>
        <location evidence="1">Endomembrane system</location>
        <topology evidence="1">Multi-pass membrane protein</topology>
    </subcellularLocation>
</comment>
<keyword evidence="2 6" id="KW-0812">Transmembrane</keyword>
<feature type="transmembrane region" description="Helical" evidence="6">
    <location>
        <begin position="66"/>
        <end position="89"/>
    </location>
</feature>
<evidence type="ECO:0000256" key="1">
    <source>
        <dbReference type="ARBA" id="ARBA00004127"/>
    </source>
</evidence>
<protein>
    <recommendedName>
        <fullName evidence="7">DUF7027 domain-containing protein</fullName>
    </recommendedName>
</protein>
<evidence type="ECO:0000256" key="6">
    <source>
        <dbReference type="SAM" id="Phobius"/>
    </source>
</evidence>
<feature type="transmembrane region" description="Helical" evidence="6">
    <location>
        <begin position="101"/>
        <end position="120"/>
    </location>
</feature>
<dbReference type="GO" id="GO:0012505">
    <property type="term" value="C:endomembrane system"/>
    <property type="evidence" value="ECO:0007669"/>
    <property type="project" value="UniProtKB-SubCell"/>
</dbReference>
<keyword evidence="3 6" id="KW-1133">Transmembrane helix</keyword>
<dbReference type="GO" id="GO:0005765">
    <property type="term" value="C:lysosomal membrane"/>
    <property type="evidence" value="ECO:0007669"/>
    <property type="project" value="TreeGrafter"/>
</dbReference>
<accession>A0A914W7L5</accession>
<dbReference type="PANTHER" id="PTHR12479">
    <property type="entry name" value="LYSOSOMAL-ASSOCIATED TRANSMEMBRANE PROTEIN"/>
    <property type="match status" value="1"/>
</dbReference>
<feature type="compositionally biased region" description="Polar residues" evidence="5">
    <location>
        <begin position="254"/>
        <end position="274"/>
    </location>
</feature>